<reference evidence="1 2" key="1">
    <citation type="submission" date="2018-05" db="EMBL/GenBank/DDBJ databases">
        <title>Leucothrix arctica sp. nov., isolated from Arctic seawater.</title>
        <authorList>
            <person name="Choi A."/>
            <person name="Baek K."/>
        </authorList>
    </citation>
    <scope>NUCLEOTIDE SEQUENCE [LARGE SCALE GENOMIC DNA]</scope>
    <source>
        <strain evidence="1 2">JCM 18388</strain>
    </source>
</reference>
<keyword evidence="2" id="KW-1185">Reference proteome</keyword>
<dbReference type="AlphaFoldDB" id="A0A317CN40"/>
<evidence type="ECO:0008006" key="3">
    <source>
        <dbReference type="Google" id="ProtNLM"/>
    </source>
</evidence>
<protein>
    <recommendedName>
        <fullName evidence="3">DUF721 domain-containing protein</fullName>
    </recommendedName>
</protein>
<sequence length="121" mass="13991">MKQTRTLQNSYITESIKNIDRLSERVREHLGVNASQQSLYVLPKQQEVVLVVDSPVFASQLRYQQNDILRFINTTFLSEFKRVKVKISPPVMQAKPKPAVHKELPKNIKDMLSGVRDELDN</sequence>
<dbReference type="EMBL" id="QGKM01000006">
    <property type="protein sequence ID" value="PWQ99968.1"/>
    <property type="molecule type" value="Genomic_DNA"/>
</dbReference>
<comment type="caution">
    <text evidence="1">The sequence shown here is derived from an EMBL/GenBank/DDBJ whole genome shotgun (WGS) entry which is preliminary data.</text>
</comment>
<dbReference type="Proteomes" id="UP000245539">
    <property type="component" value="Unassembled WGS sequence"/>
</dbReference>
<gene>
    <name evidence="1" type="ORF">DKW60_03960</name>
</gene>
<evidence type="ECO:0000313" key="2">
    <source>
        <dbReference type="Proteomes" id="UP000245539"/>
    </source>
</evidence>
<dbReference type="Pfam" id="PF05258">
    <property type="entry name" value="DciA"/>
    <property type="match status" value="1"/>
</dbReference>
<dbReference type="OrthoDB" id="5794521at2"/>
<dbReference type="RefSeq" id="WP_109836371.1">
    <property type="nucleotide sequence ID" value="NZ_QGKM01000006.1"/>
</dbReference>
<organism evidence="1 2">
    <name type="scientific">Leucothrix pacifica</name>
    <dbReference type="NCBI Taxonomy" id="1247513"/>
    <lineage>
        <taxon>Bacteria</taxon>
        <taxon>Pseudomonadati</taxon>
        <taxon>Pseudomonadota</taxon>
        <taxon>Gammaproteobacteria</taxon>
        <taxon>Thiotrichales</taxon>
        <taxon>Thiotrichaceae</taxon>
        <taxon>Leucothrix</taxon>
    </lineage>
</organism>
<dbReference type="InterPro" id="IPR007922">
    <property type="entry name" value="DciA-like"/>
</dbReference>
<proteinExistence type="predicted"/>
<evidence type="ECO:0000313" key="1">
    <source>
        <dbReference type="EMBL" id="PWQ99968.1"/>
    </source>
</evidence>
<accession>A0A317CN40</accession>
<name>A0A317CN40_9GAMM</name>